<keyword evidence="2" id="KW-1185">Reference proteome</keyword>
<evidence type="ECO:0000313" key="2">
    <source>
        <dbReference type="Proteomes" id="UP000030993"/>
    </source>
</evidence>
<dbReference type="Proteomes" id="UP000030993">
    <property type="component" value="Unassembled WGS sequence"/>
</dbReference>
<sequence length="86" mass="9844">MPEVSSTEIHFLQVRVSIPTAFTIKSTLGCTNNRKEQALMFDVVDLDESCNEDLLESINVQQFSLSRIIFLKILRKIVTNDTIKEK</sequence>
<dbReference type="AlphaFoldDB" id="A0A0B2JVV3"/>
<proteinExistence type="predicted"/>
<gene>
    <name evidence="1" type="ORF">NZ47_04630</name>
</gene>
<comment type="caution">
    <text evidence="1">The sequence shown here is derived from an EMBL/GenBank/DDBJ whole genome shotgun (WGS) entry which is preliminary data.</text>
</comment>
<dbReference type="EMBL" id="JSCE01000090">
    <property type="protein sequence ID" value="KHM52485.1"/>
    <property type="molecule type" value="Genomic_DNA"/>
</dbReference>
<evidence type="ECO:0000313" key="1">
    <source>
        <dbReference type="EMBL" id="KHM52485.1"/>
    </source>
</evidence>
<organism evidence="1 2">
    <name type="scientific">Anaerovibrio lipolyticus</name>
    <dbReference type="NCBI Taxonomy" id="82374"/>
    <lineage>
        <taxon>Bacteria</taxon>
        <taxon>Bacillati</taxon>
        <taxon>Bacillota</taxon>
        <taxon>Negativicutes</taxon>
        <taxon>Selenomonadales</taxon>
        <taxon>Selenomonadaceae</taxon>
        <taxon>Anaerovibrio</taxon>
    </lineage>
</organism>
<accession>A0A0B2JVV3</accession>
<reference evidence="1 2" key="1">
    <citation type="journal article" date="2013" name="PLoS ONE">
        <title>Identification and characterization of three novel lipases belonging to families II and V from Anaerovibrio lipolyticus 5ST.</title>
        <authorList>
            <person name="Prive F."/>
            <person name="Kaderbhai N.N."/>
            <person name="Girdwood S."/>
            <person name="Worgan H.J."/>
            <person name="Pinloche E."/>
            <person name="Scollan N.D."/>
            <person name="Huws S.A."/>
            <person name="Newbold C.J."/>
        </authorList>
    </citation>
    <scope>NUCLEOTIDE SEQUENCE [LARGE SCALE GENOMIC DNA]</scope>
    <source>
        <strain evidence="1 2">5S</strain>
    </source>
</reference>
<name>A0A0B2JVV3_9FIRM</name>
<protein>
    <submittedName>
        <fullName evidence="1">Uncharacterized protein</fullName>
    </submittedName>
</protein>